<dbReference type="GO" id="GO:0071709">
    <property type="term" value="P:membrane assembly"/>
    <property type="evidence" value="ECO:0007669"/>
    <property type="project" value="InterPro"/>
</dbReference>
<evidence type="ECO:0000256" key="6">
    <source>
        <dbReference type="ARBA" id="ARBA00023136"/>
    </source>
</evidence>
<dbReference type="InterPro" id="IPR010827">
    <property type="entry name" value="BamA/TamA_POTRA"/>
</dbReference>
<dbReference type="NCBIfam" id="TIGR03303">
    <property type="entry name" value="OM_YaeT"/>
    <property type="match status" value="1"/>
</dbReference>
<gene>
    <name evidence="11" type="primary">bamA</name>
    <name evidence="11" type="ORF">K8I29_15245</name>
</gene>
<evidence type="ECO:0000256" key="7">
    <source>
        <dbReference type="ARBA" id="ARBA00023237"/>
    </source>
</evidence>
<evidence type="ECO:0000256" key="3">
    <source>
        <dbReference type="ARBA" id="ARBA00022692"/>
    </source>
</evidence>
<dbReference type="InterPro" id="IPR000184">
    <property type="entry name" value="Bac_surfAg_D15"/>
</dbReference>
<dbReference type="PANTHER" id="PTHR12815:SF47">
    <property type="entry name" value="TRANSLOCATION AND ASSEMBLY MODULE SUBUNIT TAMA"/>
    <property type="match status" value="1"/>
</dbReference>
<protein>
    <recommendedName>
        <fullName evidence="8">Outer membrane protein assembly factor BamA</fullName>
    </recommendedName>
</protein>
<dbReference type="Gene3D" id="3.10.20.310">
    <property type="entry name" value="membrane protein fhac"/>
    <property type="match status" value="6"/>
</dbReference>
<dbReference type="AlphaFoldDB" id="A0A953J883"/>
<dbReference type="Pfam" id="PF07244">
    <property type="entry name" value="POTRA"/>
    <property type="match status" value="6"/>
</dbReference>
<feature type="domain" description="POTRA" evidence="10">
    <location>
        <begin position="32"/>
        <end position="102"/>
    </location>
</feature>
<dbReference type="PANTHER" id="PTHR12815">
    <property type="entry name" value="SORTING AND ASSEMBLY MACHINERY SAMM50 PROTEIN FAMILY MEMBER"/>
    <property type="match status" value="1"/>
</dbReference>
<dbReference type="Pfam" id="PF01103">
    <property type="entry name" value="Omp85"/>
    <property type="match status" value="1"/>
</dbReference>
<evidence type="ECO:0000313" key="11">
    <source>
        <dbReference type="EMBL" id="MBZ0157553.1"/>
    </source>
</evidence>
<keyword evidence="2" id="KW-1134">Transmembrane beta strand</keyword>
<keyword evidence="6" id="KW-0472">Membrane</keyword>
<feature type="domain" description="POTRA" evidence="10">
    <location>
        <begin position="330"/>
        <end position="406"/>
    </location>
</feature>
<keyword evidence="5" id="KW-0677">Repeat</keyword>
<name>A0A953J883_9BACT</name>
<feature type="signal peptide" evidence="9">
    <location>
        <begin position="1"/>
        <end position="24"/>
    </location>
</feature>
<reference evidence="11" key="2">
    <citation type="submission" date="2021-08" db="EMBL/GenBank/DDBJ databases">
        <authorList>
            <person name="Dalcin Martins P."/>
        </authorList>
    </citation>
    <scope>NUCLEOTIDE SEQUENCE</scope>
    <source>
        <strain evidence="11">MAG_39</strain>
    </source>
</reference>
<evidence type="ECO:0000256" key="8">
    <source>
        <dbReference type="NCBIfam" id="TIGR03303"/>
    </source>
</evidence>
<feature type="domain" description="POTRA" evidence="10">
    <location>
        <begin position="409"/>
        <end position="485"/>
    </location>
</feature>
<evidence type="ECO:0000256" key="9">
    <source>
        <dbReference type="SAM" id="SignalP"/>
    </source>
</evidence>
<dbReference type="InterPro" id="IPR034746">
    <property type="entry name" value="POTRA"/>
</dbReference>
<evidence type="ECO:0000256" key="4">
    <source>
        <dbReference type="ARBA" id="ARBA00022729"/>
    </source>
</evidence>
<comment type="caution">
    <text evidence="11">The sequence shown here is derived from an EMBL/GenBank/DDBJ whole genome shotgun (WGS) entry which is preliminary data.</text>
</comment>
<accession>A0A953J883</accession>
<feature type="chain" id="PRO_5037554982" description="Outer membrane protein assembly factor BamA" evidence="9">
    <location>
        <begin position="25"/>
        <end position="893"/>
    </location>
</feature>
<evidence type="ECO:0000256" key="2">
    <source>
        <dbReference type="ARBA" id="ARBA00022452"/>
    </source>
</evidence>
<evidence type="ECO:0000313" key="12">
    <source>
        <dbReference type="Proteomes" id="UP000705867"/>
    </source>
</evidence>
<keyword evidence="4 9" id="KW-0732">Signal</keyword>
<evidence type="ECO:0000256" key="1">
    <source>
        <dbReference type="ARBA" id="ARBA00004370"/>
    </source>
</evidence>
<keyword evidence="3" id="KW-0812">Transmembrane</keyword>
<organism evidence="11 12">
    <name type="scientific">Candidatus Nitrobium versatile</name>
    <dbReference type="NCBI Taxonomy" id="2884831"/>
    <lineage>
        <taxon>Bacteria</taxon>
        <taxon>Pseudomonadati</taxon>
        <taxon>Nitrospirota</taxon>
        <taxon>Nitrospiria</taxon>
        <taxon>Nitrospirales</taxon>
        <taxon>Nitrospiraceae</taxon>
        <taxon>Candidatus Nitrobium</taxon>
    </lineage>
</organism>
<comment type="subcellular location">
    <subcellularLocation>
        <location evidence="1">Membrane</location>
    </subcellularLocation>
</comment>
<dbReference type="InterPro" id="IPR023707">
    <property type="entry name" value="OM_assembly_BamA"/>
</dbReference>
<proteinExistence type="predicted"/>
<dbReference type="PIRSF" id="PIRSF006076">
    <property type="entry name" value="OM_assembly_OMP85"/>
    <property type="match status" value="1"/>
</dbReference>
<dbReference type="InterPro" id="IPR039910">
    <property type="entry name" value="D15-like"/>
</dbReference>
<keyword evidence="7" id="KW-0998">Cell outer membrane</keyword>
<feature type="domain" description="POTRA" evidence="10">
    <location>
        <begin position="488"/>
        <end position="560"/>
    </location>
</feature>
<sequence>MRNRLLLLLLVCFSFSFFFRPAAAHSSSPGGEPVTRIEVNGLTSIPRKDFLDLLNLKTGVPLDRTAVGAGIRRAFLTGNFDDIEIERPDSDPRLVRVSVREKKTVASLKIRGNDHFSGRFIKKHLDIRKGDRVNALRLRNAIRGLKSEMEKRGFPEARADYSLLPEKGNRVKVVVDIQEGKPEIIRKLRISEPDNSVRSFLKLSEGDIFDRTKMESLSTRMTGLYKRKGYIETALSYSFHEGLLSITVHPGRKLTVAFMGNTTISTKELMKEVPFFELNEFSEDLLEETKERIVALYHKYGYPYAQVAPVQTVDASGIRIDFFLYEGEQYRVGSVAFEGVTISREKLRDIFSLRAGDYYNPDFLESDTDTLLEFYHALGYIHVEVQEPGVQLHQNRADVLFRIKEGPQVTVYAIKITGNKAIPGDVLSKAVTVKEGQPYNEVDIADTRRKILELYNKQGYPDARVSVEREIAEGHAEVTFTLHEGELTRFGKSIITGNERTRQQIITREFLHSEGAPFDNSLLLKERQELYRLGLFTDIEITPSEKTDSQRDIIYRVKEANAGAVEVGFGYGEYERYRGFLDISYRNLWGMNRQASFRTELSSLEQRYILSYNEPWFLVRDFTLKAALLYEDRKERNIDTNEIRYQLVRKTATAGVEKKLSERIKAELYYDFSVVKTTDVKPDVVLSREDIGTLIISGLRPGVIYDSRDNPFEPRKGVLAGLSFKVASSVLFSETDFLKLTLYGNKYQGLGKRFVLALSTKGGAAVGFGATRELPIVERFFLGGRTTVRGYEQDTLGPKGSDGTPTGGNAFLMGSAELRSDIGKGFGIVTFFDAGNVWRKIEDFDLSDLRYTTGLGIRYTTPVGPFRIDYGHKLNREQGESRSEIHFSLGHAF</sequence>
<dbReference type="GO" id="GO:0009279">
    <property type="term" value="C:cell outer membrane"/>
    <property type="evidence" value="ECO:0007669"/>
    <property type="project" value="UniProtKB-UniRule"/>
</dbReference>
<dbReference type="EMBL" id="JAIOIV010000120">
    <property type="protein sequence ID" value="MBZ0157553.1"/>
    <property type="molecule type" value="Genomic_DNA"/>
</dbReference>
<dbReference type="PROSITE" id="PS51779">
    <property type="entry name" value="POTRA"/>
    <property type="match status" value="4"/>
</dbReference>
<dbReference type="Proteomes" id="UP000705867">
    <property type="component" value="Unassembled WGS sequence"/>
</dbReference>
<dbReference type="Gene3D" id="2.40.160.50">
    <property type="entry name" value="membrane protein fhac: a member of the omp85/tpsb transporter family"/>
    <property type="match status" value="1"/>
</dbReference>
<reference evidence="11" key="1">
    <citation type="journal article" date="2021" name="bioRxiv">
        <title>Unraveling nitrogen, sulfur and carbon metabolic pathways and microbial community transcriptional responses to substrate deprivation and toxicity stresses in a bioreactor mimicking anoxic brackish coastal sediment conditions.</title>
        <authorList>
            <person name="Martins P.D."/>
            <person name="Echeveste M.J."/>
            <person name="Arshad A."/>
            <person name="Kurth J."/>
            <person name="Ouboter H."/>
            <person name="Jetten M.S.M."/>
            <person name="Welte C.U."/>
        </authorList>
    </citation>
    <scope>NUCLEOTIDE SEQUENCE</scope>
    <source>
        <strain evidence="11">MAG_39</strain>
    </source>
</reference>
<evidence type="ECO:0000259" key="10">
    <source>
        <dbReference type="PROSITE" id="PS51779"/>
    </source>
</evidence>
<evidence type="ECO:0000256" key="5">
    <source>
        <dbReference type="ARBA" id="ARBA00022737"/>
    </source>
</evidence>